<dbReference type="KEGG" id="abp:AGABI1DRAFT93293"/>
<dbReference type="InParanoid" id="K5XRR9"/>
<dbReference type="SUPFAM" id="SSF48264">
    <property type="entry name" value="Cytochrome P450"/>
    <property type="match status" value="1"/>
</dbReference>
<dbReference type="GO" id="GO:0005506">
    <property type="term" value="F:iron ion binding"/>
    <property type="evidence" value="ECO:0007669"/>
    <property type="project" value="InterPro"/>
</dbReference>
<dbReference type="OrthoDB" id="1470350at2759"/>
<dbReference type="eggNOG" id="KOG0157">
    <property type="taxonomic scope" value="Eukaryota"/>
</dbReference>
<proteinExistence type="predicted"/>
<keyword evidence="2" id="KW-1185">Reference proteome</keyword>
<dbReference type="HOGENOM" id="CLU_1224452_0_0_1"/>
<dbReference type="RefSeq" id="XP_007331830.1">
    <property type="nucleotide sequence ID" value="XM_007331768.1"/>
</dbReference>
<dbReference type="GeneID" id="18832499"/>
<dbReference type="GO" id="GO:0020037">
    <property type="term" value="F:heme binding"/>
    <property type="evidence" value="ECO:0007669"/>
    <property type="project" value="InterPro"/>
</dbReference>
<accession>K5XRR9</accession>
<sequence length="226" mass="25892">MPISEVYEWAGSDITAHVNVFPDKAGIFVADVNVSKEIITYRARFLSLFGYSVVASEGEAWKKNRKICAPSFSERNNRLVWEEAVSTMNDIFDNAWENKERVVVDHSLDITLLTIPAGHRMTFKDSLYIVTTHVIPKVLLPGWVISLREETRQIDMGFKELKAIFSSSFLLVTKPQRTRFTTRSPSCSLHPDEQEKLYPDIKSIVKDFRAPTYNDIPLLTRLENAH</sequence>
<evidence type="ECO:0000313" key="1">
    <source>
        <dbReference type="EMBL" id="EKM77565.1"/>
    </source>
</evidence>
<dbReference type="InterPro" id="IPR036396">
    <property type="entry name" value="Cyt_P450_sf"/>
</dbReference>
<name>K5XRR9_AGABU</name>
<protein>
    <recommendedName>
        <fullName evidence="3">Cytochrome P450</fullName>
    </recommendedName>
</protein>
<evidence type="ECO:0000313" key="2">
    <source>
        <dbReference type="Proteomes" id="UP000008493"/>
    </source>
</evidence>
<dbReference type="AlphaFoldDB" id="K5XRR9"/>
<reference evidence="2" key="1">
    <citation type="journal article" date="2012" name="Proc. Natl. Acad. Sci. U.S.A.">
        <title>Genome sequence of the button mushroom Agaricus bisporus reveals mechanisms governing adaptation to a humic-rich ecological niche.</title>
        <authorList>
            <person name="Morin E."/>
            <person name="Kohler A."/>
            <person name="Baker A.R."/>
            <person name="Foulongne-Oriol M."/>
            <person name="Lombard V."/>
            <person name="Nagy L.G."/>
            <person name="Ohm R.A."/>
            <person name="Patyshakuliyeva A."/>
            <person name="Brun A."/>
            <person name="Aerts A.L."/>
            <person name="Bailey A.M."/>
            <person name="Billette C."/>
            <person name="Coutinho P.M."/>
            <person name="Deakin G."/>
            <person name="Doddapaneni H."/>
            <person name="Floudas D."/>
            <person name="Grimwood J."/>
            <person name="Hilden K."/>
            <person name="Kuees U."/>
            <person name="LaButti K.M."/>
            <person name="Lapidus A."/>
            <person name="Lindquist E.A."/>
            <person name="Lucas S.M."/>
            <person name="Murat C."/>
            <person name="Riley R.W."/>
            <person name="Salamov A.A."/>
            <person name="Schmutz J."/>
            <person name="Subramanian V."/>
            <person name="Woesten H.A.B."/>
            <person name="Xu J."/>
            <person name="Eastwood D.C."/>
            <person name="Foster G.D."/>
            <person name="Sonnenberg A.S."/>
            <person name="Cullen D."/>
            <person name="de Vries R.P."/>
            <person name="Lundell T."/>
            <person name="Hibbett D.S."/>
            <person name="Henrissat B."/>
            <person name="Burton K.S."/>
            <person name="Kerrigan R.W."/>
            <person name="Challen M.P."/>
            <person name="Grigoriev I.V."/>
            <person name="Martin F."/>
        </authorList>
    </citation>
    <scope>NUCLEOTIDE SEQUENCE [LARGE SCALE GENOMIC DNA]</scope>
    <source>
        <strain evidence="2">JB137-S8 / ATCC MYA-4627 / FGSC 10392</strain>
    </source>
</reference>
<dbReference type="EMBL" id="JH971395">
    <property type="protein sequence ID" value="EKM77565.1"/>
    <property type="molecule type" value="Genomic_DNA"/>
</dbReference>
<dbReference type="Gene3D" id="1.10.630.10">
    <property type="entry name" value="Cytochrome P450"/>
    <property type="match status" value="1"/>
</dbReference>
<evidence type="ECO:0008006" key="3">
    <source>
        <dbReference type="Google" id="ProtNLM"/>
    </source>
</evidence>
<dbReference type="Proteomes" id="UP000008493">
    <property type="component" value="Unassembled WGS sequence"/>
</dbReference>
<organism evidence="1 2">
    <name type="scientific">Agaricus bisporus var. burnettii (strain JB137-S8 / ATCC MYA-4627 / FGSC 10392)</name>
    <name type="common">White button mushroom</name>
    <dbReference type="NCBI Taxonomy" id="597362"/>
    <lineage>
        <taxon>Eukaryota</taxon>
        <taxon>Fungi</taxon>
        <taxon>Dikarya</taxon>
        <taxon>Basidiomycota</taxon>
        <taxon>Agaricomycotina</taxon>
        <taxon>Agaricomycetes</taxon>
        <taxon>Agaricomycetidae</taxon>
        <taxon>Agaricales</taxon>
        <taxon>Agaricineae</taxon>
        <taxon>Agaricaceae</taxon>
        <taxon>Agaricus</taxon>
    </lineage>
</organism>
<dbReference type="GO" id="GO:0016705">
    <property type="term" value="F:oxidoreductase activity, acting on paired donors, with incorporation or reduction of molecular oxygen"/>
    <property type="evidence" value="ECO:0007669"/>
    <property type="project" value="InterPro"/>
</dbReference>
<gene>
    <name evidence="1" type="ORF">AGABI1DRAFT_93293</name>
</gene>
<dbReference type="GO" id="GO:0004497">
    <property type="term" value="F:monooxygenase activity"/>
    <property type="evidence" value="ECO:0007669"/>
    <property type="project" value="InterPro"/>
</dbReference>